<keyword evidence="6" id="KW-1185">Reference proteome</keyword>
<dbReference type="KEGG" id="cle:Clole_3824"/>
<sequence length="634" mass="72147">MLINKLLKHRYILIFLLLVIGGFAIYLFSLPPRSEKDTLQVMRLKADATSTFRLESQLSYTPDLISQLKSNLTQTTTESSPIHVFNISISLGHEPMQLNQVVNELVSLATYVPKLTISLIPDDEIDETTYMNLYNDFTSLLALQNSSNIEVICYPLDLSSLKQYTQLDSISSIGVNISSTDDLEKLNVIYNFLNDAKKLYIRENLLNSSSDNIRKTTEEINALYYTLAIQYPECQTIFSPLIKLPFGLQDAFVLTEKNPNYATYQSIYGRLLTEPWLTLKELPLATTSPYELLDSYDILTGTEEILLAPGSTILPGKSISTSKTSYIHYRLEDQEISVQSYYPYVAKIDTTSEPNGITRFKALGYNSTGEITEVQSIDLTIQNDNAFSRAERSLRDFPLTSQMVYNSKYIPILMYHTVAETVSTEENNSCVEIELFDAQMKALIDNGYTPINFKVLYDYINRVSGLPEKPILITMDDGYLNNYTNAYPIYKKYNIPATLFVSPYFMEKENTERHFGWKAAKEMEDSGLIDIQSHGYNHTPLPYLSLKDVRYHISRSKGLIEKNLGPRDVFVVAYPQFRNTSYTRKLLSELGIDLQITKLAKRGTVLDASNLKRINVPNTMSPEELISTLEKLTN</sequence>
<evidence type="ECO:0000256" key="2">
    <source>
        <dbReference type="ARBA" id="ARBA00022729"/>
    </source>
</evidence>
<evidence type="ECO:0000256" key="1">
    <source>
        <dbReference type="ARBA" id="ARBA00004613"/>
    </source>
</evidence>
<dbReference type="PROSITE" id="PS51677">
    <property type="entry name" value="NODB"/>
    <property type="match status" value="1"/>
</dbReference>
<dbReference type="GO" id="GO:0016810">
    <property type="term" value="F:hydrolase activity, acting on carbon-nitrogen (but not peptide) bonds"/>
    <property type="evidence" value="ECO:0007669"/>
    <property type="project" value="InterPro"/>
</dbReference>
<accession>F2JIN4</accession>
<comment type="subcellular location">
    <subcellularLocation>
        <location evidence="1">Secreted</location>
    </subcellularLocation>
</comment>
<dbReference type="Proteomes" id="UP000008467">
    <property type="component" value="Chromosome"/>
</dbReference>
<evidence type="ECO:0000256" key="3">
    <source>
        <dbReference type="SAM" id="Phobius"/>
    </source>
</evidence>
<dbReference type="Gene3D" id="3.20.20.370">
    <property type="entry name" value="Glycoside hydrolase/deacetylase"/>
    <property type="match status" value="1"/>
</dbReference>
<keyword evidence="3" id="KW-0812">Transmembrane</keyword>
<evidence type="ECO:0000313" key="6">
    <source>
        <dbReference type="Proteomes" id="UP000008467"/>
    </source>
</evidence>
<dbReference type="AlphaFoldDB" id="F2JIN4"/>
<dbReference type="STRING" id="642492.Clole_3824"/>
<name>F2JIN4_CELLD</name>
<dbReference type="PANTHER" id="PTHR34216:SF3">
    <property type="entry name" value="POLY-BETA-1,6-N-ACETYL-D-GLUCOSAMINE N-DEACETYLASE"/>
    <property type="match status" value="1"/>
</dbReference>
<dbReference type="GO" id="GO:0005975">
    <property type="term" value="P:carbohydrate metabolic process"/>
    <property type="evidence" value="ECO:0007669"/>
    <property type="project" value="InterPro"/>
</dbReference>
<feature type="domain" description="NodB homology" evidence="4">
    <location>
        <begin position="469"/>
        <end position="634"/>
    </location>
</feature>
<feature type="transmembrane region" description="Helical" evidence="3">
    <location>
        <begin position="12"/>
        <end position="30"/>
    </location>
</feature>
<keyword evidence="2" id="KW-0732">Signal</keyword>
<dbReference type="InterPro" id="IPR011330">
    <property type="entry name" value="Glyco_hydro/deAcase_b/a-brl"/>
</dbReference>
<dbReference type="Pfam" id="PF01522">
    <property type="entry name" value="Polysacc_deac_1"/>
    <property type="match status" value="1"/>
</dbReference>
<keyword evidence="3" id="KW-0472">Membrane</keyword>
<dbReference type="InterPro" id="IPR002509">
    <property type="entry name" value="NODB_dom"/>
</dbReference>
<dbReference type="PANTHER" id="PTHR34216">
    <property type="match status" value="1"/>
</dbReference>
<gene>
    <name evidence="5" type="ordered locus">Clole_3824</name>
</gene>
<dbReference type="GO" id="GO:0005576">
    <property type="term" value="C:extracellular region"/>
    <property type="evidence" value="ECO:0007669"/>
    <property type="project" value="UniProtKB-SubCell"/>
</dbReference>
<keyword evidence="3" id="KW-1133">Transmembrane helix</keyword>
<reference evidence="5 6" key="1">
    <citation type="journal article" date="2011" name="J. Bacteriol.">
        <title>Complete genome sequence of the cellulose-degrading bacterium Cellulosilyticum lentocellum.</title>
        <authorList>
            <consortium name="US DOE Joint Genome Institute"/>
            <person name="Miller D.A."/>
            <person name="Suen G."/>
            <person name="Bruce D."/>
            <person name="Copeland A."/>
            <person name="Cheng J.F."/>
            <person name="Detter C."/>
            <person name="Goodwin L.A."/>
            <person name="Han C.S."/>
            <person name="Hauser L.J."/>
            <person name="Land M.L."/>
            <person name="Lapidus A."/>
            <person name="Lucas S."/>
            <person name="Meincke L."/>
            <person name="Pitluck S."/>
            <person name="Tapia R."/>
            <person name="Teshima H."/>
            <person name="Woyke T."/>
            <person name="Fox B.G."/>
            <person name="Angert E.R."/>
            <person name="Currie C.R."/>
        </authorList>
    </citation>
    <scope>NUCLEOTIDE SEQUENCE [LARGE SCALE GENOMIC DNA]</scope>
    <source>
        <strain evidence="6">ATCC 49066 / DSM 5427 / NCIMB 11756 / RHM5</strain>
    </source>
</reference>
<proteinExistence type="predicted"/>
<dbReference type="InterPro" id="IPR051398">
    <property type="entry name" value="Polysacch_Deacetylase"/>
</dbReference>
<dbReference type="RefSeq" id="WP_013658778.1">
    <property type="nucleotide sequence ID" value="NC_015275.1"/>
</dbReference>
<dbReference type="SUPFAM" id="SSF88713">
    <property type="entry name" value="Glycoside hydrolase/deacetylase"/>
    <property type="match status" value="1"/>
</dbReference>
<dbReference type="EMBL" id="CP002582">
    <property type="protein sequence ID" value="ADZ85504.1"/>
    <property type="molecule type" value="Genomic_DNA"/>
</dbReference>
<evidence type="ECO:0000259" key="4">
    <source>
        <dbReference type="PROSITE" id="PS51677"/>
    </source>
</evidence>
<dbReference type="CDD" id="cd10969">
    <property type="entry name" value="CE4_Ecf1_like_5s"/>
    <property type="match status" value="1"/>
</dbReference>
<evidence type="ECO:0000313" key="5">
    <source>
        <dbReference type="EMBL" id="ADZ85504.1"/>
    </source>
</evidence>
<organism evidence="5 6">
    <name type="scientific">Cellulosilyticum lentocellum (strain ATCC 49066 / DSM 5427 / NCIMB 11756 / RHM5)</name>
    <name type="common">Clostridium lentocellum</name>
    <dbReference type="NCBI Taxonomy" id="642492"/>
    <lineage>
        <taxon>Bacteria</taxon>
        <taxon>Bacillati</taxon>
        <taxon>Bacillota</taxon>
        <taxon>Clostridia</taxon>
        <taxon>Lachnospirales</taxon>
        <taxon>Cellulosilyticaceae</taxon>
        <taxon>Cellulosilyticum</taxon>
    </lineage>
</organism>
<dbReference type="HOGENOM" id="CLU_431309_0_0_9"/>
<dbReference type="eggNOG" id="COG0726">
    <property type="taxonomic scope" value="Bacteria"/>
</dbReference>
<protein>
    <submittedName>
        <fullName evidence="5">Polysaccharide deacetylase</fullName>
    </submittedName>
</protein>